<accession>A0ABQ2L398</accession>
<dbReference type="InterPro" id="IPR050109">
    <property type="entry name" value="HTH-type_TetR-like_transc_reg"/>
</dbReference>
<name>A0ABQ2L398_9NOCA</name>
<reference evidence="7" key="1">
    <citation type="journal article" date="2019" name="Int. J. Syst. Evol. Microbiol.">
        <title>The Global Catalogue of Microorganisms (GCM) 10K type strain sequencing project: providing services to taxonomists for standard genome sequencing and annotation.</title>
        <authorList>
            <consortium name="The Broad Institute Genomics Platform"/>
            <consortium name="The Broad Institute Genome Sequencing Center for Infectious Disease"/>
            <person name="Wu L."/>
            <person name="Ma J."/>
        </authorList>
    </citation>
    <scope>NUCLEOTIDE SEQUENCE [LARGE SCALE GENOMIC DNA]</scope>
    <source>
        <strain evidence="7">CGMCC 4.7329</strain>
    </source>
</reference>
<evidence type="ECO:0000259" key="5">
    <source>
        <dbReference type="PROSITE" id="PS50977"/>
    </source>
</evidence>
<keyword evidence="1" id="KW-0805">Transcription regulation</keyword>
<evidence type="ECO:0000256" key="3">
    <source>
        <dbReference type="ARBA" id="ARBA00023163"/>
    </source>
</evidence>
<gene>
    <name evidence="6" type="ORF">GCM10011610_70410</name>
</gene>
<dbReference type="Gene3D" id="1.10.357.10">
    <property type="entry name" value="Tetracycline Repressor, domain 2"/>
    <property type="match status" value="1"/>
</dbReference>
<dbReference type="EMBL" id="BMNE01000018">
    <property type="protein sequence ID" value="GGO00959.1"/>
    <property type="molecule type" value="Genomic_DNA"/>
</dbReference>
<dbReference type="Pfam" id="PF21943">
    <property type="entry name" value="TetR_C_46"/>
    <property type="match status" value="1"/>
</dbReference>
<evidence type="ECO:0000256" key="4">
    <source>
        <dbReference type="PROSITE-ProRule" id="PRU00335"/>
    </source>
</evidence>
<keyword evidence="2 4" id="KW-0238">DNA-binding</keyword>
<keyword evidence="3" id="KW-0804">Transcription</keyword>
<dbReference type="PRINTS" id="PR00455">
    <property type="entry name" value="HTHTETR"/>
</dbReference>
<comment type="caution">
    <text evidence="6">The sequence shown here is derived from an EMBL/GenBank/DDBJ whole genome shotgun (WGS) entry which is preliminary data.</text>
</comment>
<dbReference type="Pfam" id="PF00440">
    <property type="entry name" value="TetR_N"/>
    <property type="match status" value="1"/>
</dbReference>
<dbReference type="InterPro" id="IPR054129">
    <property type="entry name" value="DesT_TetR_C"/>
</dbReference>
<dbReference type="PROSITE" id="PS50977">
    <property type="entry name" value="HTH_TETR_2"/>
    <property type="match status" value="1"/>
</dbReference>
<evidence type="ECO:0000256" key="1">
    <source>
        <dbReference type="ARBA" id="ARBA00023015"/>
    </source>
</evidence>
<proteinExistence type="predicted"/>
<feature type="domain" description="HTH tetR-type" evidence="5">
    <location>
        <begin position="29"/>
        <end position="89"/>
    </location>
</feature>
<protein>
    <submittedName>
        <fullName evidence="6">Transcriptional regulator, TetR family protein</fullName>
    </submittedName>
</protein>
<keyword evidence="7" id="KW-1185">Reference proteome</keyword>
<dbReference type="Proteomes" id="UP000658127">
    <property type="component" value="Unassembled WGS sequence"/>
</dbReference>
<dbReference type="SUPFAM" id="SSF48498">
    <property type="entry name" value="Tetracyclin repressor-like, C-terminal domain"/>
    <property type="match status" value="1"/>
</dbReference>
<dbReference type="InterPro" id="IPR036271">
    <property type="entry name" value="Tet_transcr_reg_TetR-rel_C_sf"/>
</dbReference>
<dbReference type="PANTHER" id="PTHR30055">
    <property type="entry name" value="HTH-TYPE TRANSCRIPTIONAL REGULATOR RUTR"/>
    <property type="match status" value="1"/>
</dbReference>
<evidence type="ECO:0000256" key="2">
    <source>
        <dbReference type="ARBA" id="ARBA00023125"/>
    </source>
</evidence>
<evidence type="ECO:0000313" key="6">
    <source>
        <dbReference type="EMBL" id="GGO00959.1"/>
    </source>
</evidence>
<dbReference type="InterPro" id="IPR001647">
    <property type="entry name" value="HTH_TetR"/>
</dbReference>
<dbReference type="InterPro" id="IPR009057">
    <property type="entry name" value="Homeodomain-like_sf"/>
</dbReference>
<sequence length="223" mass="24662">MTDLVDEMPSYPVSTYVSARRRAVRAARAARSAQLLRAASRTFVVRGHHAAGMDEIAALAGVGKPILYQHFSGKLKLYLAVLHSRADTLVSGPLQALRSTSDNHQRVRAAVQAYFDFVDDEARGFRLIFESGIVSEPLVQRLVDRATDARVDAVFELVFQNSRLDPYQSRILAVGMVGASQVTARYWLDTARLVPKHQAVETAVALWWSGLSGIQLQVADRSR</sequence>
<dbReference type="SUPFAM" id="SSF46689">
    <property type="entry name" value="Homeodomain-like"/>
    <property type="match status" value="1"/>
</dbReference>
<dbReference type="RefSeq" id="WP_189034846.1">
    <property type="nucleotide sequence ID" value="NZ_BMNE01000018.1"/>
</dbReference>
<feature type="DNA-binding region" description="H-T-H motif" evidence="4">
    <location>
        <begin position="52"/>
        <end position="71"/>
    </location>
</feature>
<organism evidence="6 7">
    <name type="scientific">Nocardia rhizosphaerihabitans</name>
    <dbReference type="NCBI Taxonomy" id="1691570"/>
    <lineage>
        <taxon>Bacteria</taxon>
        <taxon>Bacillati</taxon>
        <taxon>Actinomycetota</taxon>
        <taxon>Actinomycetes</taxon>
        <taxon>Mycobacteriales</taxon>
        <taxon>Nocardiaceae</taxon>
        <taxon>Nocardia</taxon>
    </lineage>
</organism>
<evidence type="ECO:0000313" key="7">
    <source>
        <dbReference type="Proteomes" id="UP000658127"/>
    </source>
</evidence>
<dbReference type="PANTHER" id="PTHR30055:SF160">
    <property type="entry name" value="TRANSCRIPTIONAL REGULATORY PROTEIN (PROBABLY ASNC-FAMILY)-RELATED"/>
    <property type="match status" value="1"/>
</dbReference>